<keyword evidence="5" id="KW-0813">Transport</keyword>
<evidence type="ECO:0000259" key="9">
    <source>
        <dbReference type="SMART" id="SM00893"/>
    </source>
</evidence>
<dbReference type="InterPro" id="IPR012255">
    <property type="entry name" value="ETF_b"/>
</dbReference>
<organism evidence="11 12">
    <name type="scientific">Pseudonocardia endophytica</name>
    <dbReference type="NCBI Taxonomy" id="401976"/>
    <lineage>
        <taxon>Bacteria</taxon>
        <taxon>Bacillati</taxon>
        <taxon>Actinomycetota</taxon>
        <taxon>Actinomycetes</taxon>
        <taxon>Pseudonocardiales</taxon>
        <taxon>Pseudonocardiaceae</taxon>
        <taxon>Pseudonocardia</taxon>
    </lineage>
</organism>
<comment type="function">
    <text evidence="7">The electron transfer flavoprotein serves as a specific electron acceptor for other dehydrogenases. It transfers the electrons to the main respiratory chain via ETF-ubiquinone oxidoreductase (ETF dehydrogenase).</text>
</comment>
<dbReference type="InterPro" id="IPR033948">
    <property type="entry name" value="ETF_beta_N"/>
</dbReference>
<keyword evidence="12" id="KW-1185">Reference proteome</keyword>
<dbReference type="GO" id="GO:0009055">
    <property type="term" value="F:electron transfer activity"/>
    <property type="evidence" value="ECO:0007669"/>
    <property type="project" value="InterPro"/>
</dbReference>
<dbReference type="Pfam" id="PF01012">
    <property type="entry name" value="ETF"/>
    <property type="match status" value="1"/>
</dbReference>
<comment type="subunit">
    <text evidence="3">Heterodimer of an alpha and a beta subunit.</text>
</comment>
<accession>A0A4V2PIS4</accession>
<dbReference type="InterPro" id="IPR014730">
    <property type="entry name" value="ETF_a/b_N"/>
</dbReference>
<evidence type="ECO:0000256" key="7">
    <source>
        <dbReference type="ARBA" id="ARBA00025649"/>
    </source>
</evidence>
<sequence length="263" mass="27079">MKIVALIKQVPDTYSERKLSDSDQTLDREGTEAVIDEINERAVEAALQLKEADGAGGSEVVVVSMGPDRATDAIRKALSMGADSAVHLSDEALHGSCAVQTAKALTKVIGTVDGWNLVVAGEQASDGQIGAVPAMIADLLGVPSLTHAVELSVDGTTATVKRETDDGVTHLSAQLPAVVSIGEKANEPRYPSFKGIMAAKKKPVETLDLSGAGIDASEVGLANALTTVTSAAPKPPKQAGEKVTDEGDGGSKIAEYLVGQKLI</sequence>
<name>A0A4V2PIS4_PSEEN</name>
<keyword evidence="6" id="KW-0249">Electron transport</keyword>
<evidence type="ECO:0000256" key="5">
    <source>
        <dbReference type="ARBA" id="ARBA00022448"/>
    </source>
</evidence>
<evidence type="ECO:0000256" key="3">
    <source>
        <dbReference type="ARBA" id="ARBA00011355"/>
    </source>
</evidence>
<dbReference type="GO" id="GO:0005829">
    <property type="term" value="C:cytosol"/>
    <property type="evidence" value="ECO:0007669"/>
    <property type="project" value="TreeGrafter"/>
</dbReference>
<dbReference type="PANTHER" id="PTHR21294:SF8">
    <property type="entry name" value="ELECTRON TRANSFER FLAVOPROTEIN SUBUNIT BETA"/>
    <property type="match status" value="1"/>
</dbReference>
<dbReference type="AlphaFoldDB" id="A0A4V2PIS4"/>
<comment type="caution">
    <text evidence="11">The sequence shown here is derived from an EMBL/GenBank/DDBJ whole genome shotgun (WGS) entry which is preliminary data.</text>
</comment>
<dbReference type="RefSeq" id="WP_132422232.1">
    <property type="nucleotide sequence ID" value="NZ_SMFZ01000001.1"/>
</dbReference>
<feature type="region of interest" description="Disordered" evidence="8">
    <location>
        <begin position="230"/>
        <end position="250"/>
    </location>
</feature>
<evidence type="ECO:0000256" key="2">
    <source>
        <dbReference type="ARBA" id="ARBA00007557"/>
    </source>
</evidence>
<evidence type="ECO:0000313" key="10">
    <source>
        <dbReference type="EMBL" id="TCK20805.1"/>
    </source>
</evidence>
<gene>
    <name evidence="11" type="ORF">EV378_1588</name>
    <name evidence="10" type="ORF">EV378_4769</name>
</gene>
<evidence type="ECO:0000313" key="12">
    <source>
        <dbReference type="Proteomes" id="UP000295560"/>
    </source>
</evidence>
<comment type="similarity">
    <text evidence="2">Belongs to the ETF beta-subunit/FixA family.</text>
</comment>
<evidence type="ECO:0000256" key="8">
    <source>
        <dbReference type="SAM" id="MobiDB-lite"/>
    </source>
</evidence>
<dbReference type="SUPFAM" id="SSF52402">
    <property type="entry name" value="Adenine nucleotide alpha hydrolases-like"/>
    <property type="match status" value="1"/>
</dbReference>
<dbReference type="EMBL" id="SMFZ01000002">
    <property type="protein sequence ID" value="TCK20805.1"/>
    <property type="molecule type" value="Genomic_DNA"/>
</dbReference>
<dbReference type="OrthoDB" id="9804960at2"/>
<comment type="cofactor">
    <cofactor evidence="1">
        <name>FAD</name>
        <dbReference type="ChEBI" id="CHEBI:57692"/>
    </cofactor>
</comment>
<dbReference type="EMBL" id="SMFZ01000001">
    <property type="protein sequence ID" value="TCK25766.1"/>
    <property type="molecule type" value="Genomic_DNA"/>
</dbReference>
<proteinExistence type="inferred from homology"/>
<dbReference type="InterPro" id="IPR014729">
    <property type="entry name" value="Rossmann-like_a/b/a_fold"/>
</dbReference>
<dbReference type="PIRSF" id="PIRSF000090">
    <property type="entry name" value="Beta-ETF"/>
    <property type="match status" value="1"/>
</dbReference>
<evidence type="ECO:0000256" key="1">
    <source>
        <dbReference type="ARBA" id="ARBA00001974"/>
    </source>
</evidence>
<evidence type="ECO:0000256" key="4">
    <source>
        <dbReference type="ARBA" id="ARBA00016797"/>
    </source>
</evidence>
<dbReference type="CDD" id="cd01714">
    <property type="entry name" value="ETF_beta"/>
    <property type="match status" value="1"/>
</dbReference>
<evidence type="ECO:0000256" key="6">
    <source>
        <dbReference type="ARBA" id="ARBA00022982"/>
    </source>
</evidence>
<dbReference type="Proteomes" id="UP000295560">
    <property type="component" value="Unassembled WGS sequence"/>
</dbReference>
<reference evidence="11 12" key="1">
    <citation type="submission" date="2019-03" db="EMBL/GenBank/DDBJ databases">
        <title>Sequencing the genomes of 1000 actinobacteria strains.</title>
        <authorList>
            <person name="Klenk H.-P."/>
        </authorList>
    </citation>
    <scope>NUCLEOTIDE SEQUENCE [LARGE SCALE GENOMIC DNA]</scope>
    <source>
        <strain evidence="11 12">DSM 44969</strain>
    </source>
</reference>
<feature type="domain" description="Electron transfer flavoprotein alpha/beta-subunit N-terminal" evidence="9">
    <location>
        <begin position="23"/>
        <end position="216"/>
    </location>
</feature>
<dbReference type="Gene3D" id="3.40.50.620">
    <property type="entry name" value="HUPs"/>
    <property type="match status" value="1"/>
</dbReference>
<dbReference type="SMART" id="SM00893">
    <property type="entry name" value="ETF"/>
    <property type="match status" value="1"/>
</dbReference>
<dbReference type="PANTHER" id="PTHR21294">
    <property type="entry name" value="ELECTRON TRANSFER FLAVOPROTEIN BETA-SUBUNIT"/>
    <property type="match status" value="1"/>
</dbReference>
<protein>
    <recommendedName>
        <fullName evidence="4">Electron transfer flavoprotein subunit beta</fullName>
    </recommendedName>
</protein>
<evidence type="ECO:0000313" key="11">
    <source>
        <dbReference type="EMBL" id="TCK25766.1"/>
    </source>
</evidence>